<gene>
    <name evidence="2" type="ORF">AV530_000774</name>
</gene>
<comment type="caution">
    <text evidence="2">The sequence shown here is derived from an EMBL/GenBank/DDBJ whole genome shotgun (WGS) entry which is preliminary data.</text>
</comment>
<feature type="region of interest" description="Disordered" evidence="1">
    <location>
        <begin position="1"/>
        <end position="27"/>
    </location>
</feature>
<organism evidence="2 3">
    <name type="scientific">Patagioenas fasciata monilis</name>
    <dbReference type="NCBI Taxonomy" id="372326"/>
    <lineage>
        <taxon>Eukaryota</taxon>
        <taxon>Metazoa</taxon>
        <taxon>Chordata</taxon>
        <taxon>Craniata</taxon>
        <taxon>Vertebrata</taxon>
        <taxon>Euteleostomi</taxon>
        <taxon>Archelosauria</taxon>
        <taxon>Archosauria</taxon>
        <taxon>Dinosauria</taxon>
        <taxon>Saurischia</taxon>
        <taxon>Theropoda</taxon>
        <taxon>Coelurosauria</taxon>
        <taxon>Aves</taxon>
        <taxon>Neognathae</taxon>
        <taxon>Neoaves</taxon>
        <taxon>Columbimorphae</taxon>
        <taxon>Columbiformes</taxon>
        <taxon>Columbidae</taxon>
        <taxon>Patagioenas</taxon>
    </lineage>
</organism>
<dbReference type="EMBL" id="LSYS01001700">
    <property type="protein sequence ID" value="OPJ87271.1"/>
    <property type="molecule type" value="Genomic_DNA"/>
</dbReference>
<sequence length="85" mass="9087">MLRFQLLSPRGAAGDGTRDGINTGSSTTSLWKFPETSEVQVNRNHELAAGKPCYCVISLPLKSVAMAVSDGAMKITQFTGSWALL</sequence>
<evidence type="ECO:0000256" key="1">
    <source>
        <dbReference type="SAM" id="MobiDB-lite"/>
    </source>
</evidence>
<dbReference type="AlphaFoldDB" id="A0A1V4KS61"/>
<reference evidence="2 3" key="1">
    <citation type="submission" date="2016-02" db="EMBL/GenBank/DDBJ databases">
        <title>Band-tailed pigeon sequencing and assembly.</title>
        <authorList>
            <person name="Soares A.E."/>
            <person name="Novak B.J."/>
            <person name="Rice E.S."/>
            <person name="O'Connell B."/>
            <person name="Chang D."/>
            <person name="Weber S."/>
            <person name="Shapiro B."/>
        </authorList>
    </citation>
    <scope>NUCLEOTIDE SEQUENCE [LARGE SCALE GENOMIC DNA]</scope>
    <source>
        <strain evidence="2">BTP2013</strain>
        <tissue evidence="2">Blood</tissue>
    </source>
</reference>
<protein>
    <submittedName>
        <fullName evidence="2">Uncharacterized protein</fullName>
    </submittedName>
</protein>
<proteinExistence type="predicted"/>
<accession>A0A1V4KS61</accession>
<name>A0A1V4KS61_PATFA</name>
<keyword evidence="3" id="KW-1185">Reference proteome</keyword>
<evidence type="ECO:0000313" key="3">
    <source>
        <dbReference type="Proteomes" id="UP000190648"/>
    </source>
</evidence>
<dbReference type="Proteomes" id="UP000190648">
    <property type="component" value="Unassembled WGS sequence"/>
</dbReference>
<evidence type="ECO:0000313" key="2">
    <source>
        <dbReference type="EMBL" id="OPJ87271.1"/>
    </source>
</evidence>